<feature type="region of interest" description="Disordered" evidence="4">
    <location>
        <begin position="160"/>
        <end position="190"/>
    </location>
</feature>
<evidence type="ECO:0000256" key="4">
    <source>
        <dbReference type="SAM" id="MobiDB-lite"/>
    </source>
</evidence>
<dbReference type="GO" id="GO:0016020">
    <property type="term" value="C:membrane"/>
    <property type="evidence" value="ECO:0007669"/>
    <property type="project" value="TreeGrafter"/>
</dbReference>
<evidence type="ECO:0000259" key="5">
    <source>
        <dbReference type="PROSITE" id="PS50179"/>
    </source>
</evidence>
<evidence type="ECO:0000313" key="7">
    <source>
        <dbReference type="EMBL" id="KAJ7382287.1"/>
    </source>
</evidence>
<dbReference type="CDD" id="cd03565">
    <property type="entry name" value="VHS_Tom1_like"/>
    <property type="match status" value="1"/>
</dbReference>
<dbReference type="InterPro" id="IPR038425">
    <property type="entry name" value="GAT_sf"/>
</dbReference>
<dbReference type="GO" id="GO:0007165">
    <property type="term" value="P:signal transduction"/>
    <property type="evidence" value="ECO:0007669"/>
    <property type="project" value="TreeGrafter"/>
</dbReference>
<dbReference type="InterPro" id="IPR002014">
    <property type="entry name" value="VHS_dom"/>
</dbReference>
<sequence length="380" mass="42134">MASLFGANAFSTQVGQRIEKATDGNLPSEDWAANIEICDIINETDEGPKDAARAIRKRLAGNKNFKSVILTLTVLETCVKNCGHRFHMLLAKKELIDELVKILNPKSNPPQVVLDKILSLIQDWADAFRGSPDLSYVLETYDSLRAQGVEFPAKNLDTLSPIYTPQRTQPERPATAIPPRPPPSQPPVIPPQAVQPVPAMVAPGGPVVPTPEQLGKIRSELDIVHGNITVMSEMLTVMTPGQEEAGDLQLLQELNRTCRAMQQRVLELIERVANEEVVGLLLSVNDDLNNVFIRYDRYERFRQVTSQSAQPSEAPSEPPRPAAVEPLPEQTGRMTTAWPENATKVRKLCSLEVIQSILFSAHYSPHVQLAHSCRQRTLLE</sequence>
<dbReference type="SUPFAM" id="SSF48464">
    <property type="entry name" value="ENTH/VHS domain"/>
    <property type="match status" value="1"/>
</dbReference>
<accession>A0A9X0D052</accession>
<keyword evidence="3" id="KW-0653">Protein transport</keyword>
<feature type="domain" description="GAT" evidence="6">
    <location>
        <begin position="212"/>
        <end position="300"/>
    </location>
</feature>
<gene>
    <name evidence="7" type="primary">TOM1L2</name>
    <name evidence="7" type="ORF">OS493_036018</name>
</gene>
<dbReference type="InterPro" id="IPR008942">
    <property type="entry name" value="ENTH_VHS"/>
</dbReference>
<dbReference type="OrthoDB" id="2018246at2759"/>
<feature type="domain" description="VHS" evidence="5">
    <location>
        <begin position="21"/>
        <end position="152"/>
    </location>
</feature>
<dbReference type="SMART" id="SM00288">
    <property type="entry name" value="VHS"/>
    <property type="match status" value="1"/>
</dbReference>
<dbReference type="PANTHER" id="PTHR13856:SF137">
    <property type="entry name" value="GH05942P"/>
    <property type="match status" value="1"/>
</dbReference>
<dbReference type="GO" id="GO:0043130">
    <property type="term" value="F:ubiquitin binding"/>
    <property type="evidence" value="ECO:0007669"/>
    <property type="project" value="InterPro"/>
</dbReference>
<dbReference type="Gene3D" id="1.20.58.160">
    <property type="match status" value="1"/>
</dbReference>
<dbReference type="PANTHER" id="PTHR13856">
    <property type="entry name" value="VHS DOMAIN CONTAINING PROTEIN FAMILY"/>
    <property type="match status" value="1"/>
</dbReference>
<dbReference type="GO" id="GO:0030276">
    <property type="term" value="F:clathrin binding"/>
    <property type="evidence" value="ECO:0007669"/>
    <property type="project" value="TreeGrafter"/>
</dbReference>
<comment type="caution">
    <text evidence="7">The sequence shown here is derived from an EMBL/GenBank/DDBJ whole genome shotgun (WGS) entry which is preliminary data.</text>
</comment>
<dbReference type="PIRSF" id="PIRSF036948">
    <property type="entry name" value="TOM1"/>
    <property type="match status" value="1"/>
</dbReference>
<feature type="compositionally biased region" description="Low complexity" evidence="4">
    <location>
        <begin position="306"/>
        <end position="315"/>
    </location>
</feature>
<dbReference type="Pfam" id="PF00790">
    <property type="entry name" value="VHS"/>
    <property type="match status" value="1"/>
</dbReference>
<dbReference type="PROSITE" id="PS50909">
    <property type="entry name" value="GAT"/>
    <property type="match status" value="1"/>
</dbReference>
<dbReference type="EMBL" id="MU825930">
    <property type="protein sequence ID" value="KAJ7382287.1"/>
    <property type="molecule type" value="Genomic_DNA"/>
</dbReference>
<feature type="region of interest" description="Disordered" evidence="4">
    <location>
        <begin position="304"/>
        <end position="336"/>
    </location>
</feature>
<comment type="similarity">
    <text evidence="1">Belongs to the TOM1 family.</text>
</comment>
<dbReference type="Gene3D" id="1.25.40.90">
    <property type="match status" value="1"/>
</dbReference>
<organism evidence="7 8">
    <name type="scientific">Desmophyllum pertusum</name>
    <dbReference type="NCBI Taxonomy" id="174260"/>
    <lineage>
        <taxon>Eukaryota</taxon>
        <taxon>Metazoa</taxon>
        <taxon>Cnidaria</taxon>
        <taxon>Anthozoa</taxon>
        <taxon>Hexacorallia</taxon>
        <taxon>Scleractinia</taxon>
        <taxon>Caryophylliina</taxon>
        <taxon>Caryophylliidae</taxon>
        <taxon>Desmophyllum</taxon>
    </lineage>
</organism>
<evidence type="ECO:0000313" key="8">
    <source>
        <dbReference type="Proteomes" id="UP001163046"/>
    </source>
</evidence>
<feature type="compositionally biased region" description="Pro residues" evidence="4">
    <location>
        <begin position="176"/>
        <end position="190"/>
    </location>
</feature>
<dbReference type="Proteomes" id="UP001163046">
    <property type="component" value="Unassembled WGS sequence"/>
</dbReference>
<protein>
    <submittedName>
        <fullName evidence="7">TOM1-like protein 2</fullName>
    </submittedName>
</protein>
<evidence type="ECO:0000259" key="6">
    <source>
        <dbReference type="PROSITE" id="PS50909"/>
    </source>
</evidence>
<evidence type="ECO:0000256" key="2">
    <source>
        <dbReference type="ARBA" id="ARBA00022448"/>
    </source>
</evidence>
<dbReference type="GO" id="GO:0005768">
    <property type="term" value="C:endosome"/>
    <property type="evidence" value="ECO:0007669"/>
    <property type="project" value="TreeGrafter"/>
</dbReference>
<dbReference type="InterPro" id="IPR014645">
    <property type="entry name" value="TOM1"/>
</dbReference>
<dbReference type="AlphaFoldDB" id="A0A9X0D052"/>
<dbReference type="GO" id="GO:0015031">
    <property type="term" value="P:protein transport"/>
    <property type="evidence" value="ECO:0007669"/>
    <property type="project" value="UniProtKB-KW"/>
</dbReference>
<reference evidence="7" key="1">
    <citation type="submission" date="2023-01" db="EMBL/GenBank/DDBJ databases">
        <title>Genome assembly of the deep-sea coral Lophelia pertusa.</title>
        <authorList>
            <person name="Herrera S."/>
            <person name="Cordes E."/>
        </authorList>
    </citation>
    <scope>NUCLEOTIDE SEQUENCE</scope>
    <source>
        <strain evidence="7">USNM1676648</strain>
        <tissue evidence="7">Polyp</tissue>
    </source>
</reference>
<evidence type="ECO:0000256" key="3">
    <source>
        <dbReference type="ARBA" id="ARBA00022927"/>
    </source>
</evidence>
<evidence type="ECO:0000256" key="1">
    <source>
        <dbReference type="ARBA" id="ARBA00007708"/>
    </source>
</evidence>
<dbReference type="GO" id="GO:0035091">
    <property type="term" value="F:phosphatidylinositol binding"/>
    <property type="evidence" value="ECO:0007669"/>
    <property type="project" value="InterPro"/>
</dbReference>
<keyword evidence="8" id="KW-1185">Reference proteome</keyword>
<dbReference type="InterPro" id="IPR004152">
    <property type="entry name" value="GAT_dom"/>
</dbReference>
<dbReference type="SUPFAM" id="SSF89009">
    <property type="entry name" value="GAT-like domain"/>
    <property type="match status" value="1"/>
</dbReference>
<dbReference type="Pfam" id="PF03127">
    <property type="entry name" value="GAT"/>
    <property type="match status" value="1"/>
</dbReference>
<proteinExistence type="inferred from homology"/>
<keyword evidence="2" id="KW-0813">Transport</keyword>
<dbReference type="PROSITE" id="PS50179">
    <property type="entry name" value="VHS"/>
    <property type="match status" value="1"/>
</dbReference>
<name>A0A9X0D052_9CNID</name>